<dbReference type="OrthoDB" id="2273115at2"/>
<dbReference type="Pfam" id="PF00753">
    <property type="entry name" value="Lactamase_B"/>
    <property type="match status" value="1"/>
</dbReference>
<evidence type="ECO:0000313" key="1">
    <source>
        <dbReference type="EMBL" id="AWB93836.1"/>
    </source>
</evidence>
<proteinExistence type="predicted"/>
<sequence length="287" mass="32061">MTLQQITSRVHVETAHLGSNNSIIVGDEQLILVDSPHRPTDAMQWNKTVSAFGETRFIVNTDHHPDHTIGNFWMGGDVVAHRGTRERLLTDAPTDEYLRDLFARIDPDAVALVDDYSVRVPNVVFSEELDLHVPGASLELTFRPGHTANSLLAWFPQDAVIFTGDIVCEAGLPSFQDSRLANWFDAIDAVAEHDFEYLVPGHGDVADRAVVDHYRALGREVVSQVASAIAAGHTRDQACDEIRFEDNIHVDTDEYVGYPDSLVEMFQRRSIARIYDDLVEDPSLANR</sequence>
<name>A0A2S0WR74_9ACTN</name>
<accession>A0A2S0WR74</accession>
<dbReference type="PANTHER" id="PTHR42951:SF4">
    <property type="entry name" value="ACYL-COENZYME A THIOESTERASE MBLAC2"/>
    <property type="match status" value="1"/>
</dbReference>
<dbReference type="Gene3D" id="3.60.15.10">
    <property type="entry name" value="Ribonuclease Z/Hydroxyacylglutathione hydrolase-like"/>
    <property type="match status" value="1"/>
</dbReference>
<dbReference type="KEGG" id="aez:C3E78_17360"/>
<keyword evidence="2" id="KW-1185">Reference proteome</keyword>
<reference evidence="2" key="1">
    <citation type="submission" date="2018-01" db="EMBL/GenBank/DDBJ databases">
        <authorList>
            <person name="Li J."/>
        </authorList>
    </citation>
    <scope>NUCLEOTIDE SEQUENCE [LARGE SCALE GENOMIC DNA]</scope>
    <source>
        <strain evidence="2">592</strain>
    </source>
</reference>
<evidence type="ECO:0000313" key="2">
    <source>
        <dbReference type="Proteomes" id="UP000244384"/>
    </source>
</evidence>
<dbReference type="RefSeq" id="WP_108580548.1">
    <property type="nucleotide sequence ID" value="NZ_CP026952.1"/>
</dbReference>
<protein>
    <submittedName>
        <fullName evidence="1">Uncharacterized protein</fullName>
    </submittedName>
</protein>
<dbReference type="PANTHER" id="PTHR42951">
    <property type="entry name" value="METALLO-BETA-LACTAMASE DOMAIN-CONTAINING"/>
    <property type="match status" value="1"/>
</dbReference>
<organism evidence="1 2">
    <name type="scientific">Aeromicrobium chenweiae</name>
    <dbReference type="NCBI Taxonomy" id="2079793"/>
    <lineage>
        <taxon>Bacteria</taxon>
        <taxon>Bacillati</taxon>
        <taxon>Actinomycetota</taxon>
        <taxon>Actinomycetes</taxon>
        <taxon>Propionibacteriales</taxon>
        <taxon>Nocardioidaceae</taxon>
        <taxon>Aeromicrobium</taxon>
    </lineage>
</organism>
<dbReference type="Proteomes" id="UP000244384">
    <property type="component" value="Chromosome"/>
</dbReference>
<dbReference type="SMART" id="SM00849">
    <property type="entry name" value="Lactamase_B"/>
    <property type="match status" value="1"/>
</dbReference>
<dbReference type="AlphaFoldDB" id="A0A2S0WR74"/>
<dbReference type="InterPro" id="IPR001279">
    <property type="entry name" value="Metallo-B-lactamas"/>
</dbReference>
<dbReference type="EMBL" id="CP026952">
    <property type="protein sequence ID" value="AWB93836.1"/>
    <property type="molecule type" value="Genomic_DNA"/>
</dbReference>
<dbReference type="SUPFAM" id="SSF56281">
    <property type="entry name" value="Metallo-hydrolase/oxidoreductase"/>
    <property type="match status" value="1"/>
</dbReference>
<gene>
    <name evidence="1" type="ORF">C3E78_17360</name>
</gene>
<dbReference type="InterPro" id="IPR036866">
    <property type="entry name" value="RibonucZ/Hydroxyglut_hydro"/>
</dbReference>
<dbReference type="CDD" id="cd16282">
    <property type="entry name" value="metallo-hydrolase-like_MBL-fold"/>
    <property type="match status" value="1"/>
</dbReference>
<accession>A0A5F2EMX7</accession>
<dbReference type="InterPro" id="IPR050855">
    <property type="entry name" value="NDM-1-like"/>
</dbReference>